<name>A0A934MBF0_9RHOB</name>
<keyword evidence="1" id="KW-1133">Transmembrane helix</keyword>
<dbReference type="RefSeq" id="WP_198914790.1">
    <property type="nucleotide sequence ID" value="NZ_JAEKPD010000001.1"/>
</dbReference>
<dbReference type="Proteomes" id="UP000642488">
    <property type="component" value="Unassembled WGS sequence"/>
</dbReference>
<protein>
    <submittedName>
        <fullName evidence="2">Uncharacterized protein</fullName>
    </submittedName>
</protein>
<reference evidence="2" key="1">
    <citation type="submission" date="2020-12" db="EMBL/GenBank/DDBJ databases">
        <title>Bacterial taxonomy.</title>
        <authorList>
            <person name="Pan X."/>
        </authorList>
    </citation>
    <scope>NUCLEOTIDE SEQUENCE</scope>
    <source>
        <strain evidence="2">KCTC 52957</strain>
    </source>
</reference>
<keyword evidence="1" id="KW-0472">Membrane</keyword>
<evidence type="ECO:0000313" key="3">
    <source>
        <dbReference type="Proteomes" id="UP000642488"/>
    </source>
</evidence>
<comment type="caution">
    <text evidence="2">The sequence shown here is derived from an EMBL/GenBank/DDBJ whole genome shotgun (WGS) entry which is preliminary data.</text>
</comment>
<evidence type="ECO:0000313" key="2">
    <source>
        <dbReference type="EMBL" id="MBJ3761643.1"/>
    </source>
</evidence>
<sequence length="92" mass="8977">MGALAVILLAGAIGGLSVCIIGRKLRLGLLAGAVLGATGGGLAAQIASALAPRFAVAGDQAMHATSTEIVWAILGGGAFALLIAVLRNLMAR</sequence>
<keyword evidence="1" id="KW-0812">Transmembrane</keyword>
<organism evidence="2 3">
    <name type="scientific">Palleronia pontilimi</name>
    <dbReference type="NCBI Taxonomy" id="1964209"/>
    <lineage>
        <taxon>Bacteria</taxon>
        <taxon>Pseudomonadati</taxon>
        <taxon>Pseudomonadota</taxon>
        <taxon>Alphaproteobacteria</taxon>
        <taxon>Rhodobacterales</taxon>
        <taxon>Roseobacteraceae</taxon>
        <taxon>Palleronia</taxon>
    </lineage>
</organism>
<feature type="transmembrane region" description="Helical" evidence="1">
    <location>
        <begin position="29"/>
        <end position="49"/>
    </location>
</feature>
<proteinExistence type="predicted"/>
<feature type="transmembrane region" description="Helical" evidence="1">
    <location>
        <begin position="69"/>
        <end position="89"/>
    </location>
</feature>
<dbReference type="AlphaFoldDB" id="A0A934MBF0"/>
<evidence type="ECO:0000256" key="1">
    <source>
        <dbReference type="SAM" id="Phobius"/>
    </source>
</evidence>
<gene>
    <name evidence="2" type="ORF">ILP92_02615</name>
</gene>
<keyword evidence="3" id="KW-1185">Reference proteome</keyword>
<dbReference type="EMBL" id="JAEKPD010000001">
    <property type="protein sequence ID" value="MBJ3761643.1"/>
    <property type="molecule type" value="Genomic_DNA"/>
</dbReference>
<accession>A0A934MBF0</accession>
<feature type="transmembrane region" description="Helical" evidence="1">
    <location>
        <begin position="6"/>
        <end position="22"/>
    </location>
</feature>